<feature type="compositionally biased region" description="Acidic residues" evidence="3">
    <location>
        <begin position="457"/>
        <end position="480"/>
    </location>
</feature>
<dbReference type="GO" id="GO:0006334">
    <property type="term" value="P:nucleosome assembly"/>
    <property type="evidence" value="ECO:0007669"/>
    <property type="project" value="TreeGrafter"/>
</dbReference>
<dbReference type="GO" id="GO:0042393">
    <property type="term" value="F:histone binding"/>
    <property type="evidence" value="ECO:0007669"/>
    <property type="project" value="TreeGrafter"/>
</dbReference>
<name>A0A9W8E1B1_9FUNG</name>
<organism evidence="4 5">
    <name type="scientific">Tieghemiomyces parasiticus</name>
    <dbReference type="NCBI Taxonomy" id="78921"/>
    <lineage>
        <taxon>Eukaryota</taxon>
        <taxon>Fungi</taxon>
        <taxon>Fungi incertae sedis</taxon>
        <taxon>Zoopagomycota</taxon>
        <taxon>Kickxellomycotina</taxon>
        <taxon>Dimargaritomycetes</taxon>
        <taxon>Dimargaritales</taxon>
        <taxon>Dimargaritaceae</taxon>
        <taxon>Tieghemiomyces</taxon>
    </lineage>
</organism>
<feature type="region of interest" description="Disordered" evidence="3">
    <location>
        <begin position="1"/>
        <end position="576"/>
    </location>
</feature>
<dbReference type="SMART" id="SM00784">
    <property type="entry name" value="SPT2"/>
    <property type="match status" value="1"/>
</dbReference>
<dbReference type="InterPro" id="IPR013256">
    <property type="entry name" value="Chromatin_SPT2"/>
</dbReference>
<feature type="compositionally biased region" description="Polar residues" evidence="3">
    <location>
        <begin position="109"/>
        <end position="123"/>
    </location>
</feature>
<dbReference type="PANTHER" id="PTHR22691">
    <property type="entry name" value="YEAST SPT2-RELATED"/>
    <property type="match status" value="1"/>
</dbReference>
<evidence type="ECO:0000313" key="5">
    <source>
        <dbReference type="Proteomes" id="UP001150569"/>
    </source>
</evidence>
<dbReference type="GO" id="GO:0003677">
    <property type="term" value="F:DNA binding"/>
    <property type="evidence" value="ECO:0007669"/>
    <property type="project" value="TreeGrafter"/>
</dbReference>
<feature type="compositionally biased region" description="Basic and acidic residues" evidence="3">
    <location>
        <begin position="530"/>
        <end position="576"/>
    </location>
</feature>
<evidence type="ECO:0008006" key="6">
    <source>
        <dbReference type="Google" id="ProtNLM"/>
    </source>
</evidence>
<feature type="compositionally biased region" description="Basic and acidic residues" evidence="3">
    <location>
        <begin position="276"/>
        <end position="294"/>
    </location>
</feature>
<comment type="caution">
    <text evidence="4">The sequence shown here is derived from an EMBL/GenBank/DDBJ whole genome shotgun (WGS) entry which is preliminary data.</text>
</comment>
<feature type="compositionally biased region" description="Low complexity" evidence="3">
    <location>
        <begin position="225"/>
        <end position="238"/>
    </location>
</feature>
<evidence type="ECO:0000256" key="2">
    <source>
        <dbReference type="ARBA" id="ARBA00023054"/>
    </source>
</evidence>
<dbReference type="Proteomes" id="UP001150569">
    <property type="component" value="Unassembled WGS sequence"/>
</dbReference>
<keyword evidence="5" id="KW-1185">Reference proteome</keyword>
<feature type="compositionally biased region" description="Basic residues" evidence="3">
    <location>
        <begin position="484"/>
        <end position="494"/>
    </location>
</feature>
<accession>A0A9W8E1B1</accession>
<feature type="compositionally biased region" description="Basic and acidic residues" evidence="3">
    <location>
        <begin position="66"/>
        <end position="75"/>
    </location>
</feature>
<proteinExistence type="inferred from homology"/>
<dbReference type="EMBL" id="JANBPT010000110">
    <property type="protein sequence ID" value="KAJ1927595.1"/>
    <property type="molecule type" value="Genomic_DNA"/>
</dbReference>
<feature type="compositionally biased region" description="Basic and acidic residues" evidence="3">
    <location>
        <begin position="154"/>
        <end position="163"/>
    </location>
</feature>
<protein>
    <recommendedName>
        <fullName evidence="6">SPT2 chromatin protein</fullName>
    </recommendedName>
</protein>
<reference evidence="4" key="1">
    <citation type="submission" date="2022-07" db="EMBL/GenBank/DDBJ databases">
        <title>Phylogenomic reconstructions and comparative analyses of Kickxellomycotina fungi.</title>
        <authorList>
            <person name="Reynolds N.K."/>
            <person name="Stajich J.E."/>
            <person name="Barry K."/>
            <person name="Grigoriev I.V."/>
            <person name="Crous P."/>
            <person name="Smith M.E."/>
        </authorList>
    </citation>
    <scope>NUCLEOTIDE SEQUENCE</scope>
    <source>
        <strain evidence="4">RSA 861</strain>
    </source>
</reference>
<evidence type="ECO:0000313" key="4">
    <source>
        <dbReference type="EMBL" id="KAJ1927595.1"/>
    </source>
</evidence>
<dbReference type="OrthoDB" id="6259853at2759"/>
<evidence type="ECO:0000256" key="1">
    <source>
        <dbReference type="ARBA" id="ARBA00006461"/>
    </source>
</evidence>
<dbReference type="GO" id="GO:0006360">
    <property type="term" value="P:transcription by RNA polymerase I"/>
    <property type="evidence" value="ECO:0007669"/>
    <property type="project" value="TreeGrafter"/>
</dbReference>
<feature type="compositionally biased region" description="Polar residues" evidence="3">
    <location>
        <begin position="189"/>
        <end position="201"/>
    </location>
</feature>
<comment type="similarity">
    <text evidence="1">Belongs to the SPT2 family.</text>
</comment>
<dbReference type="PANTHER" id="PTHR22691:SF8">
    <property type="entry name" value="PROTEIN SPT2 HOMOLOG"/>
    <property type="match status" value="1"/>
</dbReference>
<evidence type="ECO:0000256" key="3">
    <source>
        <dbReference type="SAM" id="MobiDB-lite"/>
    </source>
</evidence>
<keyword evidence="2" id="KW-0175">Coiled coil</keyword>
<gene>
    <name evidence="4" type="ORF">IWQ60_002774</name>
</gene>
<feature type="compositionally biased region" description="Low complexity" evidence="3">
    <location>
        <begin position="383"/>
        <end position="394"/>
    </location>
</feature>
<sequence length="576" mass="63739">MSEFDRLMRMADEHTSRVQSDLQAKQRRPASASTRPTRPTPPGPRRTDARAFNSELDQAARIAEATAKELRDLGRPRPKAPSNGKEGGSERRVASSSSAAKAQRADGRWTTSTPDRSRTQSTAGHRARPASPPPRESPMAAKVRTAAKMSYTELMKHAPESHAKPVRRPLPTVDERHKVIDPISRTPIAVTTTSKAANGSPASAAKPNGVTAPPNRPGALYMPKRVPAAAAVANRARATPSGRPVASGSRSAKPLPSTRTVPADLIPLHKSKRDRRSIEEVQSDLKRRRVDDVPTRAPPRARSVSPPPVRERPSPSTAPPSRSHARFAGKKPPTPSVAEPTQVAQKRPPTVPRGRSPVSRASRPPTVPAREPPRPTAGKKLPRSTTTTTPTRPTISQKKPPTRPAGAQYGGKRPPVGRDSDGRAPVARKRPPSGPAAPLRPSYPGQRRLDRHRYPNEEDEEDSEMDDFIVSDEDEMEDDDIALRRRRRDNRSRRGSGEDVSSVLKDVFGYDRRRYANRGYEEDSADDMEADARAVRQEEARSARLARQEDAAEEERERQELERKRRRQREKERQVR</sequence>
<dbReference type="Pfam" id="PF08243">
    <property type="entry name" value="SPT2"/>
    <property type="match status" value="1"/>
</dbReference>
<feature type="compositionally biased region" description="Basic and acidic residues" evidence="3">
    <location>
        <begin position="1"/>
        <end position="16"/>
    </location>
</feature>
<dbReference type="GO" id="GO:0005730">
    <property type="term" value="C:nucleolus"/>
    <property type="evidence" value="ECO:0007669"/>
    <property type="project" value="TreeGrafter"/>
</dbReference>
<dbReference type="AlphaFoldDB" id="A0A9W8E1B1"/>